<proteinExistence type="predicted"/>
<reference evidence="3" key="1">
    <citation type="journal article" date="2023" name="Mol. Phylogenet. Evol.">
        <title>Genome-scale phylogeny and comparative genomics of the fungal order Sordariales.</title>
        <authorList>
            <person name="Hensen N."/>
            <person name="Bonometti L."/>
            <person name="Westerberg I."/>
            <person name="Brannstrom I.O."/>
            <person name="Guillou S."/>
            <person name="Cros-Aarteil S."/>
            <person name="Calhoun S."/>
            <person name="Haridas S."/>
            <person name="Kuo A."/>
            <person name="Mondo S."/>
            <person name="Pangilinan J."/>
            <person name="Riley R."/>
            <person name="LaButti K."/>
            <person name="Andreopoulos B."/>
            <person name="Lipzen A."/>
            <person name="Chen C."/>
            <person name="Yan M."/>
            <person name="Daum C."/>
            <person name="Ng V."/>
            <person name="Clum A."/>
            <person name="Steindorff A."/>
            <person name="Ohm R.A."/>
            <person name="Martin F."/>
            <person name="Silar P."/>
            <person name="Natvig D.O."/>
            <person name="Lalanne C."/>
            <person name="Gautier V."/>
            <person name="Ament-Velasquez S.L."/>
            <person name="Kruys A."/>
            <person name="Hutchinson M.I."/>
            <person name="Powell A.J."/>
            <person name="Barry K."/>
            <person name="Miller A.N."/>
            <person name="Grigoriev I.V."/>
            <person name="Debuchy R."/>
            <person name="Gladieux P."/>
            <person name="Hiltunen Thoren M."/>
            <person name="Johannesson H."/>
        </authorList>
    </citation>
    <scope>NUCLEOTIDE SEQUENCE</scope>
    <source>
        <strain evidence="3">FGSC 1904</strain>
    </source>
</reference>
<feature type="compositionally biased region" description="Polar residues" evidence="1">
    <location>
        <begin position="434"/>
        <end position="453"/>
    </location>
</feature>
<accession>A0AAE0UF20</accession>
<dbReference type="EMBL" id="JAUTDP010000002">
    <property type="protein sequence ID" value="KAK3401693.1"/>
    <property type="molecule type" value="Genomic_DNA"/>
</dbReference>
<feature type="region of interest" description="Disordered" evidence="1">
    <location>
        <begin position="516"/>
        <end position="662"/>
    </location>
</feature>
<dbReference type="InterPro" id="IPR053018">
    <property type="entry name" value="Elsinochrome_Biosynth-Asso"/>
</dbReference>
<dbReference type="AlphaFoldDB" id="A0AAE0UF20"/>
<name>A0AAE0UF20_SORBR</name>
<feature type="transmembrane region" description="Helical" evidence="2">
    <location>
        <begin position="48"/>
        <end position="77"/>
    </location>
</feature>
<reference evidence="3" key="2">
    <citation type="submission" date="2023-07" db="EMBL/GenBank/DDBJ databases">
        <authorList>
            <consortium name="Lawrence Berkeley National Laboratory"/>
            <person name="Haridas S."/>
            <person name="Hensen N."/>
            <person name="Bonometti L."/>
            <person name="Westerberg I."/>
            <person name="Brannstrom I.O."/>
            <person name="Guillou S."/>
            <person name="Cros-Aarteil S."/>
            <person name="Calhoun S."/>
            <person name="Kuo A."/>
            <person name="Mondo S."/>
            <person name="Pangilinan J."/>
            <person name="Riley R."/>
            <person name="LaButti K."/>
            <person name="Andreopoulos B."/>
            <person name="Lipzen A."/>
            <person name="Chen C."/>
            <person name="Yanf M."/>
            <person name="Daum C."/>
            <person name="Ng V."/>
            <person name="Clum A."/>
            <person name="Steindorff A."/>
            <person name="Ohm R."/>
            <person name="Martin F."/>
            <person name="Silar P."/>
            <person name="Natvig D."/>
            <person name="Lalanne C."/>
            <person name="Gautier V."/>
            <person name="Ament-velasquez S.L."/>
            <person name="Kruys A."/>
            <person name="Hutchinson M.I."/>
            <person name="Powell A.J."/>
            <person name="Barry K."/>
            <person name="Miller A.N."/>
            <person name="Grigoriev I.V."/>
            <person name="Debuchy R."/>
            <person name="Gladieux P."/>
            <person name="Thoren M.H."/>
            <person name="Johannesson H."/>
        </authorList>
    </citation>
    <scope>NUCLEOTIDE SEQUENCE</scope>
    <source>
        <strain evidence="3">FGSC 1904</strain>
    </source>
</reference>
<comment type="caution">
    <text evidence="3">The sequence shown here is derived from an EMBL/GenBank/DDBJ whole genome shotgun (WGS) entry which is preliminary data.</text>
</comment>
<keyword evidence="2" id="KW-0472">Membrane</keyword>
<feature type="transmembrane region" description="Helical" evidence="2">
    <location>
        <begin position="170"/>
        <end position="188"/>
    </location>
</feature>
<feature type="transmembrane region" description="Helical" evidence="2">
    <location>
        <begin position="136"/>
        <end position="158"/>
    </location>
</feature>
<feature type="compositionally biased region" description="Basic and acidic residues" evidence="1">
    <location>
        <begin position="568"/>
        <end position="580"/>
    </location>
</feature>
<evidence type="ECO:0000313" key="4">
    <source>
        <dbReference type="Proteomes" id="UP001281003"/>
    </source>
</evidence>
<feature type="compositionally biased region" description="Low complexity" evidence="1">
    <location>
        <begin position="555"/>
        <end position="567"/>
    </location>
</feature>
<feature type="transmembrane region" description="Helical" evidence="2">
    <location>
        <begin position="251"/>
        <end position="273"/>
    </location>
</feature>
<keyword evidence="2" id="KW-1133">Transmembrane helix</keyword>
<evidence type="ECO:0000256" key="1">
    <source>
        <dbReference type="SAM" id="MobiDB-lite"/>
    </source>
</evidence>
<gene>
    <name evidence="3" type="ORF">B0T20DRAFT_450676</name>
</gene>
<feature type="compositionally biased region" description="Low complexity" evidence="1">
    <location>
        <begin position="643"/>
        <end position="658"/>
    </location>
</feature>
<dbReference type="Proteomes" id="UP001281003">
    <property type="component" value="Unassembled WGS sequence"/>
</dbReference>
<keyword evidence="2" id="KW-0812">Transmembrane</keyword>
<feature type="region of interest" description="Disordered" evidence="1">
    <location>
        <begin position="408"/>
        <end position="458"/>
    </location>
</feature>
<organism evidence="3 4">
    <name type="scientific">Sordaria brevicollis</name>
    <dbReference type="NCBI Taxonomy" id="83679"/>
    <lineage>
        <taxon>Eukaryota</taxon>
        <taxon>Fungi</taxon>
        <taxon>Dikarya</taxon>
        <taxon>Ascomycota</taxon>
        <taxon>Pezizomycotina</taxon>
        <taxon>Sordariomycetes</taxon>
        <taxon>Sordariomycetidae</taxon>
        <taxon>Sordariales</taxon>
        <taxon>Sordariaceae</taxon>
        <taxon>Sordaria</taxon>
    </lineage>
</organism>
<dbReference type="PANTHER" id="PTHR37577:SF1">
    <property type="entry name" value="INTEGRAL MEMBRANE PROTEIN"/>
    <property type="match status" value="1"/>
</dbReference>
<feature type="transmembrane region" description="Helical" evidence="2">
    <location>
        <begin position="307"/>
        <end position="326"/>
    </location>
</feature>
<evidence type="ECO:0000313" key="3">
    <source>
        <dbReference type="EMBL" id="KAK3401693.1"/>
    </source>
</evidence>
<feature type="region of interest" description="Disordered" evidence="1">
    <location>
        <begin position="678"/>
        <end position="708"/>
    </location>
</feature>
<sequence>MGAYTSVEQCLEHYGVTINCSVVYAPDNQTVISVGGNRPGEFNPDPDIAGIGILGAFVVITGFALLIAFLHVLWHYAKLIKLKKRLTAEEKENKRWQLSIGGFFEMLIISCSDQQIFTGAAYAITMRFAKACSISAYHYNVISNMLLLTCATHLLTLLVSKHYWEHPWVAGIRTVATALLYLATGILLSTQAAPGSELAFPTQVPKDDEKWSTLLLPAACFQGSAAQFGSTLQQSFQGAGLFKVGDRITGWTPFVILVLYYVLANIVTIGRVVRAGRENGGRREKFCKWLVDIIGQKKLKWVNRIGGQIYGVYLLAGLAIAGYTMASSSEYIAMLRRWVDRSGWIQLFDGTNSENDPKSFGQLVPLLMMTLTVFTFLQMLSEAITIRKLKNNQRDVVEDLQDRLEEAINSSDKLDDGNNGNGKQPDVREKETFSRQSEASGSQAYRMESQTPMSPAPMYTMFANPSSSSSAPFFVYAAPPPGSPMATPDWASMTPQQGTPMHFIIPAQFVSGGFPMTGPANGSAPPSQGFPWNAPMPFGPGPAPAPSAPGPSKPSPSDDSPSQPEPSAKTEPEVTTKDTKSTPVVSVYDVVPTPSPPSRSSTVPISKSDPFDSEKPGPHPANLRRADTDFTLIGQPSSSLDAGGQTAGQQTSGQGFTGVASDPNTLSYFPAVTIAESSLDGEGQQEAEGRAGEGDDVGGAGFEVGKAM</sequence>
<keyword evidence="4" id="KW-1185">Reference proteome</keyword>
<evidence type="ECO:0000256" key="2">
    <source>
        <dbReference type="SAM" id="Phobius"/>
    </source>
</evidence>
<feature type="compositionally biased region" description="Pro residues" evidence="1">
    <location>
        <begin position="537"/>
        <end position="554"/>
    </location>
</feature>
<protein>
    <submittedName>
        <fullName evidence="3">Uncharacterized protein</fullName>
    </submittedName>
</protein>
<dbReference type="PANTHER" id="PTHR37577">
    <property type="entry name" value="INTEGRAL MEMBRANE PROTEIN"/>
    <property type="match status" value="1"/>
</dbReference>